<protein>
    <recommendedName>
        <fullName evidence="2">superoxide dismutase</fullName>
        <ecNumber evidence="2">1.15.1.1</ecNumber>
    </recommendedName>
</protein>
<feature type="domain" description="Manganese/iron superoxide dismutase C-terminal" evidence="5">
    <location>
        <begin position="89"/>
        <end position="188"/>
    </location>
</feature>
<name>A0ABS3ZXH1_9BRAD</name>
<evidence type="ECO:0000259" key="5">
    <source>
        <dbReference type="Pfam" id="PF02777"/>
    </source>
</evidence>
<evidence type="ECO:0000256" key="4">
    <source>
        <dbReference type="ARBA" id="ARBA00023002"/>
    </source>
</evidence>
<accession>A0ABS3ZXH1</accession>
<dbReference type="InterPro" id="IPR050265">
    <property type="entry name" value="Fe/Mn_Superoxide_Dismutase"/>
</dbReference>
<sequence>MPYEIKPLPFDPKSISGISEKVLVSHYENNYGGAVKRLNAISAQLAELDFAKAPNFVINGLKREELIAANSMILHEIYFDGLGGASKPGGALAEAIVRDFGSIDRWRTEFAAMGKAEGGGSGWVILSYSPRDKRLVNQWAADHTTTLAGGRPVLVLDMYEHAYHMDFGAAAARYVDVYMEAIRWDNASALYDRYAKEI</sequence>
<organism evidence="6 7">
    <name type="scientific">Bradyrhizobium vignae</name>
    <dbReference type="NCBI Taxonomy" id="1549949"/>
    <lineage>
        <taxon>Bacteria</taxon>
        <taxon>Pseudomonadati</taxon>
        <taxon>Pseudomonadota</taxon>
        <taxon>Alphaproteobacteria</taxon>
        <taxon>Hyphomicrobiales</taxon>
        <taxon>Nitrobacteraceae</taxon>
        <taxon>Bradyrhizobium</taxon>
    </lineage>
</organism>
<keyword evidence="4" id="KW-0560">Oxidoreductase</keyword>
<evidence type="ECO:0000256" key="1">
    <source>
        <dbReference type="ARBA" id="ARBA00008714"/>
    </source>
</evidence>
<dbReference type="PANTHER" id="PTHR11404">
    <property type="entry name" value="SUPEROXIDE DISMUTASE 2"/>
    <property type="match status" value="1"/>
</dbReference>
<dbReference type="Pfam" id="PF02777">
    <property type="entry name" value="Sod_Fe_C"/>
    <property type="match status" value="1"/>
</dbReference>
<evidence type="ECO:0000256" key="2">
    <source>
        <dbReference type="ARBA" id="ARBA00012682"/>
    </source>
</evidence>
<dbReference type="EMBL" id="JAGIKT010000038">
    <property type="protein sequence ID" value="MBP0112847.1"/>
    <property type="molecule type" value="Genomic_DNA"/>
</dbReference>
<dbReference type="SUPFAM" id="SSF46609">
    <property type="entry name" value="Fe,Mn superoxide dismutase (SOD), N-terminal domain"/>
    <property type="match status" value="1"/>
</dbReference>
<dbReference type="PANTHER" id="PTHR11404:SF6">
    <property type="entry name" value="SUPEROXIDE DISMUTASE [MN], MITOCHONDRIAL"/>
    <property type="match status" value="1"/>
</dbReference>
<keyword evidence="3" id="KW-0479">Metal-binding</keyword>
<dbReference type="SUPFAM" id="SSF54719">
    <property type="entry name" value="Fe,Mn superoxide dismutase (SOD), C-terminal domain"/>
    <property type="match status" value="1"/>
</dbReference>
<comment type="caution">
    <text evidence="6">The sequence shown here is derived from an EMBL/GenBank/DDBJ whole genome shotgun (WGS) entry which is preliminary data.</text>
</comment>
<dbReference type="EC" id="1.15.1.1" evidence="2"/>
<comment type="similarity">
    <text evidence="1">Belongs to the iron/manganese superoxide dismutase family.</text>
</comment>
<evidence type="ECO:0000256" key="3">
    <source>
        <dbReference type="ARBA" id="ARBA00022723"/>
    </source>
</evidence>
<dbReference type="Gene3D" id="3.55.40.20">
    <property type="entry name" value="Iron/manganese superoxide dismutase, C-terminal domain"/>
    <property type="match status" value="1"/>
</dbReference>
<proteinExistence type="inferred from homology"/>
<evidence type="ECO:0000313" key="6">
    <source>
        <dbReference type="EMBL" id="MBP0112847.1"/>
    </source>
</evidence>
<dbReference type="InterPro" id="IPR036314">
    <property type="entry name" value="SOD_C_sf"/>
</dbReference>
<gene>
    <name evidence="6" type="ORF">JWS04_17515</name>
</gene>
<keyword evidence="7" id="KW-1185">Reference proteome</keyword>
<dbReference type="InterPro" id="IPR036324">
    <property type="entry name" value="Mn/Fe_SOD_N_sf"/>
</dbReference>
<reference evidence="6 7" key="1">
    <citation type="submission" date="2021-03" db="EMBL/GenBank/DDBJ databases">
        <title>Genome Sequence of Bradyrhizobium vignae strain ISRA400.</title>
        <authorList>
            <person name="Tisa L.S."/>
            <person name="Svistoonoff S."/>
            <person name="Hocher V."/>
            <person name="Fall S."/>
            <person name="Zaiya A."/>
            <person name="Naing D."/>
            <person name="Niang N."/>
            <person name="Diouf A."/>
            <person name="Dasylva M.C."/>
            <person name="Toure O."/>
            <person name="Gueye M."/>
            <person name="Gully D."/>
            <person name="Tisseyre P."/>
            <person name="Simpson S."/>
            <person name="Morris K."/>
            <person name="Thomas W.K."/>
        </authorList>
    </citation>
    <scope>NUCLEOTIDE SEQUENCE [LARGE SCALE GENOMIC DNA]</scope>
    <source>
        <strain evidence="6 7">ISRA400</strain>
    </source>
</reference>
<dbReference type="RefSeq" id="WP_209295431.1">
    <property type="nucleotide sequence ID" value="NZ_JAGIKT010000038.1"/>
</dbReference>
<dbReference type="InterPro" id="IPR001189">
    <property type="entry name" value="Mn/Fe_SOD"/>
</dbReference>
<evidence type="ECO:0000313" key="7">
    <source>
        <dbReference type="Proteomes" id="UP000669317"/>
    </source>
</evidence>
<dbReference type="InterPro" id="IPR019832">
    <property type="entry name" value="Mn/Fe_SOD_C"/>
</dbReference>
<dbReference type="PIRSF" id="PIRSF000349">
    <property type="entry name" value="SODismutase"/>
    <property type="match status" value="1"/>
</dbReference>
<dbReference type="Proteomes" id="UP000669317">
    <property type="component" value="Unassembled WGS sequence"/>
</dbReference>